<reference evidence="2 3" key="1">
    <citation type="submission" date="2020-04" db="EMBL/GenBank/DDBJ databases">
        <title>Sphingobium sp. AR-3-1 isolated from Arctic soil.</title>
        <authorList>
            <person name="Dahal R.H."/>
            <person name="Chaudhary D.K."/>
        </authorList>
    </citation>
    <scope>NUCLEOTIDE SEQUENCE [LARGE SCALE GENOMIC DNA]</scope>
    <source>
        <strain evidence="2 3">AR-3-1</strain>
    </source>
</reference>
<dbReference type="Proteomes" id="UP000519023">
    <property type="component" value="Unassembled WGS sequence"/>
</dbReference>
<accession>A0A7X9X015</accession>
<sequence>MKAWVCRRFAAPFDIAIEDMPVPEPGPGEVRIRVHAAGLSFGETMVLEGRYQKTPPLPYIPSSEMAGVVDACGPSVTRLVPGQRVAAFSVSLDGGGLAEYCVLPESFVHGIADDLAFADAAGFLMNHWTAFNALVRRGNLQAGEVLLVHGATGGTGSAALDVGRAIGATVIATGSDDAKLARVTADHRINHVTTPLRERILEITGGRGADVIFDPVGGDLFDQSMRAIATGGRLLVIGFTSGRPAMARTNVLLVKMISVIGVEGRLAIERMGEQGWNDFREMLAWAADGRLKPQAGTCFAFADARRGYAEILARKHAGKCVVLID</sequence>
<dbReference type="SUPFAM" id="SSF51735">
    <property type="entry name" value="NAD(P)-binding Rossmann-fold domains"/>
    <property type="match status" value="1"/>
</dbReference>
<dbReference type="InterPro" id="IPR011032">
    <property type="entry name" value="GroES-like_sf"/>
</dbReference>
<dbReference type="InterPro" id="IPR036291">
    <property type="entry name" value="NAD(P)-bd_dom_sf"/>
</dbReference>
<gene>
    <name evidence="2" type="ORF">HHL08_21335</name>
</gene>
<dbReference type="InterPro" id="IPR020843">
    <property type="entry name" value="ER"/>
</dbReference>
<dbReference type="CDD" id="cd08241">
    <property type="entry name" value="QOR1"/>
    <property type="match status" value="1"/>
</dbReference>
<evidence type="ECO:0000313" key="3">
    <source>
        <dbReference type="Proteomes" id="UP000519023"/>
    </source>
</evidence>
<comment type="caution">
    <text evidence="2">The sequence shown here is derived from an EMBL/GenBank/DDBJ whole genome shotgun (WGS) entry which is preliminary data.</text>
</comment>
<dbReference type="EMBL" id="JABBFV010000023">
    <property type="protein sequence ID" value="NML12643.1"/>
    <property type="molecule type" value="Genomic_DNA"/>
</dbReference>
<proteinExistence type="predicted"/>
<dbReference type="InterPro" id="IPR051397">
    <property type="entry name" value="Zn-ADH-like_protein"/>
</dbReference>
<name>A0A7X9X015_9SPHN</name>
<dbReference type="SUPFAM" id="SSF50129">
    <property type="entry name" value="GroES-like"/>
    <property type="match status" value="1"/>
</dbReference>
<dbReference type="Pfam" id="PF08240">
    <property type="entry name" value="ADH_N"/>
    <property type="match status" value="1"/>
</dbReference>
<feature type="domain" description="Enoyl reductase (ER)" evidence="1">
    <location>
        <begin position="10"/>
        <end position="322"/>
    </location>
</feature>
<dbReference type="SMART" id="SM00829">
    <property type="entry name" value="PKS_ER"/>
    <property type="match status" value="1"/>
</dbReference>
<evidence type="ECO:0000313" key="2">
    <source>
        <dbReference type="EMBL" id="NML12643.1"/>
    </source>
</evidence>
<organism evidence="2 3">
    <name type="scientific">Sphingobium psychrophilum</name>
    <dbReference type="NCBI Taxonomy" id="2728834"/>
    <lineage>
        <taxon>Bacteria</taxon>
        <taxon>Pseudomonadati</taxon>
        <taxon>Pseudomonadota</taxon>
        <taxon>Alphaproteobacteria</taxon>
        <taxon>Sphingomonadales</taxon>
        <taxon>Sphingomonadaceae</taxon>
        <taxon>Sphingobium</taxon>
    </lineage>
</organism>
<keyword evidence="3" id="KW-1185">Reference proteome</keyword>
<evidence type="ECO:0000259" key="1">
    <source>
        <dbReference type="SMART" id="SM00829"/>
    </source>
</evidence>
<dbReference type="GO" id="GO:0016491">
    <property type="term" value="F:oxidoreductase activity"/>
    <property type="evidence" value="ECO:0007669"/>
    <property type="project" value="InterPro"/>
</dbReference>
<dbReference type="AlphaFoldDB" id="A0A7X9X015"/>
<dbReference type="RefSeq" id="WP_169574989.1">
    <property type="nucleotide sequence ID" value="NZ_JABBFV010000023.1"/>
</dbReference>
<dbReference type="PANTHER" id="PTHR43677">
    <property type="entry name" value="SHORT-CHAIN DEHYDROGENASE/REDUCTASE"/>
    <property type="match status" value="1"/>
</dbReference>
<dbReference type="Pfam" id="PF00107">
    <property type="entry name" value="ADH_zinc_N"/>
    <property type="match status" value="1"/>
</dbReference>
<protein>
    <submittedName>
        <fullName evidence="2">NADPH:quinone oxidoreductase family protein</fullName>
    </submittedName>
</protein>
<dbReference type="PANTHER" id="PTHR43677:SF4">
    <property type="entry name" value="QUINONE OXIDOREDUCTASE-LIKE PROTEIN 2"/>
    <property type="match status" value="1"/>
</dbReference>
<dbReference type="Gene3D" id="3.40.50.720">
    <property type="entry name" value="NAD(P)-binding Rossmann-like Domain"/>
    <property type="match status" value="1"/>
</dbReference>
<dbReference type="Gene3D" id="3.90.180.10">
    <property type="entry name" value="Medium-chain alcohol dehydrogenases, catalytic domain"/>
    <property type="match status" value="1"/>
</dbReference>
<dbReference type="InterPro" id="IPR013154">
    <property type="entry name" value="ADH-like_N"/>
</dbReference>
<dbReference type="InterPro" id="IPR013149">
    <property type="entry name" value="ADH-like_C"/>
</dbReference>